<evidence type="ECO:0000313" key="1">
    <source>
        <dbReference type="EMBL" id="KFM66351.1"/>
    </source>
</evidence>
<keyword evidence="2" id="KW-1185">Reference proteome</keyword>
<gene>
    <name evidence="1" type="ORF">X975_10133</name>
</gene>
<evidence type="ECO:0000313" key="2">
    <source>
        <dbReference type="Proteomes" id="UP000054359"/>
    </source>
</evidence>
<dbReference type="Proteomes" id="UP000054359">
    <property type="component" value="Unassembled WGS sequence"/>
</dbReference>
<name>A0A087TML2_STEMI</name>
<protein>
    <submittedName>
        <fullName evidence="1">Transposable element Tc3 transposase</fullName>
    </submittedName>
</protein>
<reference evidence="1 2" key="1">
    <citation type="submission" date="2013-11" db="EMBL/GenBank/DDBJ databases">
        <title>Genome sequencing of Stegodyphus mimosarum.</title>
        <authorList>
            <person name="Bechsgaard J."/>
        </authorList>
    </citation>
    <scope>NUCLEOTIDE SEQUENCE [LARGE SCALE GENOMIC DNA]</scope>
</reference>
<dbReference type="OrthoDB" id="4843387at2759"/>
<feature type="non-terminal residue" evidence="1">
    <location>
        <position position="103"/>
    </location>
</feature>
<sequence>MNAQVYRDDILDAYVCPYPEGIGDAFLLQDNNVRPHRAHIIDDYLQQETIMRMEWPGRSPDLNLIQQVWVTLARCLAILNPPPQTLATALQEQWLSLTDRQHN</sequence>
<dbReference type="EMBL" id="KK115911">
    <property type="protein sequence ID" value="KFM66351.1"/>
    <property type="molecule type" value="Genomic_DNA"/>
</dbReference>
<dbReference type="GO" id="GO:0003676">
    <property type="term" value="F:nucleic acid binding"/>
    <property type="evidence" value="ECO:0007669"/>
    <property type="project" value="InterPro"/>
</dbReference>
<dbReference type="InterPro" id="IPR036397">
    <property type="entry name" value="RNaseH_sf"/>
</dbReference>
<organism evidence="1 2">
    <name type="scientific">Stegodyphus mimosarum</name>
    <name type="common">African social velvet spider</name>
    <dbReference type="NCBI Taxonomy" id="407821"/>
    <lineage>
        <taxon>Eukaryota</taxon>
        <taxon>Metazoa</taxon>
        <taxon>Ecdysozoa</taxon>
        <taxon>Arthropoda</taxon>
        <taxon>Chelicerata</taxon>
        <taxon>Arachnida</taxon>
        <taxon>Araneae</taxon>
        <taxon>Araneomorphae</taxon>
        <taxon>Entelegynae</taxon>
        <taxon>Eresoidea</taxon>
        <taxon>Eresidae</taxon>
        <taxon>Stegodyphus</taxon>
    </lineage>
</organism>
<accession>A0A087TML2</accession>
<proteinExistence type="predicted"/>
<dbReference type="Gene3D" id="3.30.420.10">
    <property type="entry name" value="Ribonuclease H-like superfamily/Ribonuclease H"/>
    <property type="match status" value="1"/>
</dbReference>
<dbReference type="AlphaFoldDB" id="A0A087TML2"/>